<organism evidence="1 2">
    <name type="scientific">Plakobranchus ocellatus</name>
    <dbReference type="NCBI Taxonomy" id="259542"/>
    <lineage>
        <taxon>Eukaryota</taxon>
        <taxon>Metazoa</taxon>
        <taxon>Spiralia</taxon>
        <taxon>Lophotrochozoa</taxon>
        <taxon>Mollusca</taxon>
        <taxon>Gastropoda</taxon>
        <taxon>Heterobranchia</taxon>
        <taxon>Euthyneura</taxon>
        <taxon>Panpulmonata</taxon>
        <taxon>Sacoglossa</taxon>
        <taxon>Placobranchoidea</taxon>
        <taxon>Plakobranchidae</taxon>
        <taxon>Plakobranchus</taxon>
    </lineage>
</organism>
<dbReference type="EMBL" id="BLXT01000592">
    <property type="protein sequence ID" value="GFN78686.1"/>
    <property type="molecule type" value="Genomic_DNA"/>
</dbReference>
<accession>A0AAV3Y881</accession>
<evidence type="ECO:0000313" key="2">
    <source>
        <dbReference type="Proteomes" id="UP000735302"/>
    </source>
</evidence>
<name>A0AAV3Y881_9GAST</name>
<gene>
    <name evidence="1" type="ORF">PoB_000519200</name>
</gene>
<comment type="caution">
    <text evidence="1">The sequence shown here is derived from an EMBL/GenBank/DDBJ whole genome shotgun (WGS) entry which is preliminary data.</text>
</comment>
<evidence type="ECO:0000313" key="1">
    <source>
        <dbReference type="EMBL" id="GFN78686.1"/>
    </source>
</evidence>
<reference evidence="1 2" key="1">
    <citation type="journal article" date="2021" name="Elife">
        <title>Chloroplast acquisition without the gene transfer in kleptoplastic sea slugs, Plakobranchus ocellatus.</title>
        <authorList>
            <person name="Maeda T."/>
            <person name="Takahashi S."/>
            <person name="Yoshida T."/>
            <person name="Shimamura S."/>
            <person name="Takaki Y."/>
            <person name="Nagai Y."/>
            <person name="Toyoda A."/>
            <person name="Suzuki Y."/>
            <person name="Arimoto A."/>
            <person name="Ishii H."/>
            <person name="Satoh N."/>
            <person name="Nishiyama T."/>
            <person name="Hasebe M."/>
            <person name="Maruyama T."/>
            <person name="Minagawa J."/>
            <person name="Obokata J."/>
            <person name="Shigenobu S."/>
        </authorList>
    </citation>
    <scope>NUCLEOTIDE SEQUENCE [LARGE SCALE GENOMIC DNA]</scope>
</reference>
<dbReference type="AlphaFoldDB" id="A0AAV3Y881"/>
<sequence length="162" mass="18006">MLVAATSTIGDCIQWLRGLGLLPTNKGCQQCGTQMTEVNDAKPNDGKRWRFPLKTCTKECSIRDGSFFGDGTRLELRVIIDLLYHYACGNATSKNLGRECGLAAEAFVNLHNYVRGVFGEYFLRHSARIGGQGHRVEIDESVFHKRKANVGRVWTHSGCLEA</sequence>
<proteinExistence type="predicted"/>
<dbReference type="Proteomes" id="UP000735302">
    <property type="component" value="Unassembled WGS sequence"/>
</dbReference>
<keyword evidence="2" id="KW-1185">Reference proteome</keyword>
<protein>
    <submittedName>
        <fullName evidence="1">Transposase, isxo2-like domain-containing protein</fullName>
    </submittedName>
</protein>